<comment type="similarity">
    <text evidence="6 7">Belongs to the ephrin family.</text>
</comment>
<evidence type="ECO:0000256" key="6">
    <source>
        <dbReference type="PROSITE-ProRule" id="PRU00884"/>
    </source>
</evidence>
<keyword evidence="9" id="KW-1133">Transmembrane helix</keyword>
<proteinExistence type="inferred from homology"/>
<evidence type="ECO:0000313" key="11">
    <source>
        <dbReference type="EMBL" id="JAI18981.1"/>
    </source>
</evidence>
<dbReference type="InterPro" id="IPR008972">
    <property type="entry name" value="Cupredoxin"/>
</dbReference>
<keyword evidence="4" id="KW-1015">Disulfide bond</keyword>
<dbReference type="InterPro" id="IPR031328">
    <property type="entry name" value="Ephrin"/>
</dbReference>
<dbReference type="PANTHER" id="PTHR11304">
    <property type="entry name" value="EPHRIN"/>
    <property type="match status" value="1"/>
</dbReference>
<dbReference type="OrthoDB" id="6250301at2759"/>
<dbReference type="Gene3D" id="2.60.40.420">
    <property type="entry name" value="Cupredoxins - blue copper proteins"/>
    <property type="match status" value="1"/>
</dbReference>
<dbReference type="FunFam" id="2.60.40.420:FF:000054">
    <property type="entry name" value="Uncharacterized protein, isoform A"/>
    <property type="match status" value="1"/>
</dbReference>
<keyword evidence="3 7" id="KW-0472">Membrane</keyword>
<evidence type="ECO:0000256" key="5">
    <source>
        <dbReference type="ARBA" id="ARBA00023180"/>
    </source>
</evidence>
<feature type="transmembrane region" description="Helical" evidence="9">
    <location>
        <begin position="881"/>
        <end position="899"/>
    </location>
</feature>
<evidence type="ECO:0000259" key="10">
    <source>
        <dbReference type="PROSITE" id="PS51551"/>
    </source>
</evidence>
<evidence type="ECO:0000256" key="1">
    <source>
        <dbReference type="ARBA" id="ARBA00004370"/>
    </source>
</evidence>
<comment type="subcellular location">
    <subcellularLocation>
        <location evidence="1">Membrane</location>
    </subcellularLocation>
</comment>
<feature type="domain" description="Ephrin RBD" evidence="10">
    <location>
        <begin position="392"/>
        <end position="535"/>
    </location>
</feature>
<feature type="transmembrane region" description="Helical" evidence="9">
    <location>
        <begin position="961"/>
        <end position="981"/>
    </location>
</feature>
<dbReference type="SUPFAM" id="SSF49503">
    <property type="entry name" value="Cupredoxins"/>
    <property type="match status" value="1"/>
</dbReference>
<feature type="region of interest" description="Disordered" evidence="8">
    <location>
        <begin position="734"/>
        <end position="769"/>
    </location>
</feature>
<dbReference type="PANTHER" id="PTHR11304:SF29">
    <property type="entry name" value="EPHRIN"/>
    <property type="match status" value="1"/>
</dbReference>
<dbReference type="PROSITE" id="PS51551">
    <property type="entry name" value="EPHRIN_RBD_2"/>
    <property type="match status" value="1"/>
</dbReference>
<feature type="region of interest" description="Disordered" evidence="8">
    <location>
        <begin position="819"/>
        <end position="843"/>
    </location>
</feature>
<evidence type="ECO:0000256" key="4">
    <source>
        <dbReference type="ARBA" id="ARBA00023157"/>
    </source>
</evidence>
<protein>
    <submittedName>
        <fullName evidence="11">Ephrin-B2a</fullName>
    </submittedName>
</protein>
<evidence type="ECO:0000256" key="8">
    <source>
        <dbReference type="SAM" id="MobiDB-lite"/>
    </source>
</evidence>
<keyword evidence="2" id="KW-0732">Signal</keyword>
<comment type="caution">
    <text evidence="6">Lacks conserved residue(s) required for the propagation of feature annotation.</text>
</comment>
<feature type="compositionally biased region" description="Polar residues" evidence="8">
    <location>
        <begin position="734"/>
        <end position="746"/>
    </location>
</feature>
<keyword evidence="5" id="KW-0325">Glycoprotein</keyword>
<dbReference type="GO" id="GO:0046875">
    <property type="term" value="F:ephrin receptor binding"/>
    <property type="evidence" value="ECO:0007669"/>
    <property type="project" value="TreeGrafter"/>
</dbReference>
<gene>
    <name evidence="11" type="primary">efnb2a_1</name>
    <name evidence="11" type="ORF">c2_g7_i1</name>
</gene>
<organism evidence="11">
    <name type="scientific">Bactrocera latifrons</name>
    <name type="common">Malaysian fruit fly</name>
    <name type="synonym">Chaetodacus latifrons</name>
    <dbReference type="NCBI Taxonomy" id="174628"/>
    <lineage>
        <taxon>Eukaryota</taxon>
        <taxon>Metazoa</taxon>
        <taxon>Ecdysozoa</taxon>
        <taxon>Arthropoda</taxon>
        <taxon>Hexapoda</taxon>
        <taxon>Insecta</taxon>
        <taxon>Pterygota</taxon>
        <taxon>Neoptera</taxon>
        <taxon>Endopterygota</taxon>
        <taxon>Diptera</taxon>
        <taxon>Brachycera</taxon>
        <taxon>Muscomorpha</taxon>
        <taxon>Tephritoidea</taxon>
        <taxon>Tephritidae</taxon>
        <taxon>Bactrocera</taxon>
        <taxon>Bactrocera</taxon>
    </lineage>
</organism>
<accession>A0A0K8TXG8</accession>
<dbReference type="EMBL" id="GDHF01033333">
    <property type="protein sequence ID" value="JAI18981.1"/>
    <property type="molecule type" value="Transcribed_RNA"/>
</dbReference>
<evidence type="ECO:0000256" key="3">
    <source>
        <dbReference type="ARBA" id="ARBA00023136"/>
    </source>
</evidence>
<dbReference type="GO" id="GO:0005886">
    <property type="term" value="C:plasma membrane"/>
    <property type="evidence" value="ECO:0007669"/>
    <property type="project" value="TreeGrafter"/>
</dbReference>
<keyword evidence="9" id="KW-0812">Transmembrane</keyword>
<name>A0A0K8TXG8_BACLA</name>
<dbReference type="PRINTS" id="PR01347">
    <property type="entry name" value="EPHRIN"/>
</dbReference>
<dbReference type="CDD" id="cd02675">
    <property type="entry name" value="Ephrin_ectodomain"/>
    <property type="match status" value="1"/>
</dbReference>
<evidence type="ECO:0000256" key="7">
    <source>
        <dbReference type="RuleBase" id="RU004375"/>
    </source>
</evidence>
<dbReference type="InterPro" id="IPR001799">
    <property type="entry name" value="Ephrin_RBD"/>
</dbReference>
<sequence length="996" mass="108142">MTMGIVGKVDPIKSNGKRNINQTLKSLHEINDIFPKKDFFLKTSSCHKCINNADPLHTTYINRSTNKSREEKIFKNFRSTTITGSNRILRIKKANKSMPRRGLASNIPITSKLDSGNGFKKSLQRQSEKKVTTFAASTLLTTNLLVDRIRDIGARKSVDIVSSKLHINKPLQKGSHHKVKCRTGKLHRIQNRVIQTTAGDTETVPANAEASIKFPNKSLICGKITLRSVPASESAMEQISMSLTKTALTPTSTWTAAFALSTLAQTLLDVSVIPQAWQQFVKLLQNSLLGLTTSSRVVTTSLSIATKSTRVVRQLERTSTAPGAAILTAFGTATAAARCKAAATYISSLHPSGSSLRTKFRLLPSVGATSFFTLLTLICLETVLLSTVSNCAKTFYMHWNTSNSIFRIDNTDHIIDVNKGNLAFEFDQVHIICPVYEPGTFENETEKYIIYNVSKVEYETCRITNATPRVIAICDKPQKLMFFTITFRPFTPQPGGLEFLPGNDYYFISTSSKDDLYRRIGGRCSTNNMKVVFKVCCAPEEKNKTLINTGSSSSSSSIGSASAGGTIIGINTADGNGLTTGIDNTANMDVASTQTNINQHQHMSNINTIGINGVNTGLIPIGGVHIGVNSAVGVSNSGMQMKPTNGGSGTSINTNIDQFNRIPIQAGGINVMGNNVGGLGGIGLGGHGSGGIMLAPGSQGGINMISSGVGIGIGQYPGHSGQTGIRINNVASQQHHATHKNNNNGKDTGPNGVGVSVDGGGGGGGGDDDNGGTFMNINFGDAQFLPPFINTNHSNIVQSTINWPEWGRSGPIHSKNNNLTATTRNDHNLNEPNSNNYYSPSHRSINNKTINKNDHYDKHPNEVVKNEELTYNSGAASMKPWSFWMTISTTTSWLVFNIYRWLLKRIRTTGGILLLSRFSSHCEYGERSRTAAQLQSEYIQINTKVLQLYLQCFVKLKNLVFNYYVLIISISVTVAATIYGIQFDIQNTTMKGDDFD</sequence>
<dbReference type="GO" id="GO:0048013">
    <property type="term" value="P:ephrin receptor signaling pathway"/>
    <property type="evidence" value="ECO:0007669"/>
    <property type="project" value="TreeGrafter"/>
</dbReference>
<evidence type="ECO:0000256" key="9">
    <source>
        <dbReference type="SAM" id="Phobius"/>
    </source>
</evidence>
<dbReference type="AlphaFoldDB" id="A0A0K8TXG8"/>
<dbReference type="GO" id="GO:0007411">
    <property type="term" value="P:axon guidance"/>
    <property type="evidence" value="ECO:0007669"/>
    <property type="project" value="TreeGrafter"/>
</dbReference>
<evidence type="ECO:0000256" key="2">
    <source>
        <dbReference type="ARBA" id="ARBA00022729"/>
    </source>
</evidence>
<dbReference type="Pfam" id="PF00812">
    <property type="entry name" value="Ephrin"/>
    <property type="match status" value="1"/>
</dbReference>
<feature type="compositionally biased region" description="Low complexity" evidence="8">
    <location>
        <begin position="832"/>
        <end position="841"/>
    </location>
</feature>
<reference evidence="11" key="1">
    <citation type="submission" date="2015-06" db="EMBL/GenBank/DDBJ databases">
        <authorList>
            <person name="Hoefler B.C."/>
            <person name="Straight P.D."/>
        </authorList>
    </citation>
    <scope>NUCLEOTIDE SEQUENCE</scope>
</reference>